<dbReference type="PANTHER" id="PTHR48207">
    <property type="entry name" value="SUCCINATE--HYDROXYMETHYLGLUTARATE COA-TRANSFERASE"/>
    <property type="match status" value="1"/>
</dbReference>
<dbReference type="RefSeq" id="WP_087649697.1">
    <property type="nucleotide sequence ID" value="NZ_FCON02000213.1"/>
</dbReference>
<organism evidence="2 3">
    <name type="scientific">Caballeronia choica</name>
    <dbReference type="NCBI Taxonomy" id="326476"/>
    <lineage>
        <taxon>Bacteria</taxon>
        <taxon>Pseudomonadati</taxon>
        <taxon>Pseudomonadota</taxon>
        <taxon>Betaproteobacteria</taxon>
        <taxon>Burkholderiales</taxon>
        <taxon>Burkholderiaceae</taxon>
        <taxon>Caballeronia</taxon>
    </lineage>
</organism>
<reference evidence="2" key="1">
    <citation type="submission" date="2016-01" db="EMBL/GenBank/DDBJ databases">
        <authorList>
            <person name="Peeters C."/>
        </authorList>
    </citation>
    <scope>NUCLEOTIDE SEQUENCE [LARGE SCALE GENOMIC DNA]</scope>
    <source>
        <strain evidence="2">LMG 22940</strain>
    </source>
</reference>
<dbReference type="SUPFAM" id="SSF89796">
    <property type="entry name" value="CoA-transferase family III (CaiB/BaiF)"/>
    <property type="match status" value="1"/>
</dbReference>
<dbReference type="AlphaFoldDB" id="A0A158KZU8"/>
<accession>A0A158KZU8</accession>
<comment type="caution">
    <text evidence="2">The sequence shown here is derived from an EMBL/GenBank/DDBJ whole genome shotgun (WGS) entry which is preliminary data.</text>
</comment>
<dbReference type="Gene3D" id="3.30.1540.10">
    <property type="entry name" value="formyl-coa transferase, domain 3"/>
    <property type="match status" value="1"/>
</dbReference>
<evidence type="ECO:0000313" key="2">
    <source>
        <dbReference type="EMBL" id="SAL86120.1"/>
    </source>
</evidence>
<dbReference type="PANTHER" id="PTHR48207:SF3">
    <property type="entry name" value="SUCCINATE--HYDROXYMETHYLGLUTARATE COA-TRANSFERASE"/>
    <property type="match status" value="1"/>
</dbReference>
<evidence type="ECO:0000313" key="3">
    <source>
        <dbReference type="Proteomes" id="UP000054770"/>
    </source>
</evidence>
<proteinExistence type="predicted"/>
<dbReference type="InterPro" id="IPR023606">
    <property type="entry name" value="CoA-Trfase_III_dom_1_sf"/>
</dbReference>
<dbReference type="Gene3D" id="3.40.50.10540">
    <property type="entry name" value="Crotonobetainyl-coa:carnitine coa-transferase, domain 1"/>
    <property type="match status" value="1"/>
</dbReference>
<dbReference type="GO" id="GO:0008410">
    <property type="term" value="F:CoA-transferase activity"/>
    <property type="evidence" value="ECO:0007669"/>
    <property type="project" value="TreeGrafter"/>
</dbReference>
<protein>
    <submittedName>
        <fullName evidence="2">L-carnitine dehydratase/bile acid-inducible protein F</fullName>
    </submittedName>
</protein>
<sequence length="413" mass="44451">MTSTPASSFAGPLAGRRVLELCSTVAGPACARLLADYGAEVIKIEPFEGDPVRQMGLHEGDISLYAASILRNKQSIALNLKTEEGRTLARAIAAQCDVVVENFRPGKLEKLGLGYEVLSRDNPGVVLVRISGYGQTGSNSYKPGYGTICEAYGGLRHLNGEPDQIPPRVSVALTDYLTAIYAAFGAAMALLERESSGKGQVIDVSLFEAAFSMLEPDVPAYDRLGVIANRQGSQCPGLAPNNVYPTRDGSYVLIAANNDPIFARLCRVMERPDLLQDPRFASIRARATHCVAIDQEVSRWTGSLDSAEVIRLLDEAEVPSSLTNTIADAFADRHFHQRGAIVSHQHPSLGPIAMAGLVAKLSRTPGAVRHTGPEVGQDTRAVLARLAQLDEARIEQLLRDRVIKVASLEKANQ</sequence>
<gene>
    <name evidence="2" type="ORF">AWB68_07915</name>
</gene>
<evidence type="ECO:0000256" key="1">
    <source>
        <dbReference type="ARBA" id="ARBA00022679"/>
    </source>
</evidence>
<dbReference type="InterPro" id="IPR044855">
    <property type="entry name" value="CoA-Trfase_III_dom3_sf"/>
</dbReference>
<dbReference type="Pfam" id="PF02515">
    <property type="entry name" value="CoA_transf_3"/>
    <property type="match status" value="1"/>
</dbReference>
<dbReference type="Proteomes" id="UP000054770">
    <property type="component" value="Unassembled WGS sequence"/>
</dbReference>
<dbReference type="InterPro" id="IPR050483">
    <property type="entry name" value="CoA-transferase_III_domain"/>
</dbReference>
<keyword evidence="1" id="KW-0808">Transferase</keyword>
<dbReference type="InterPro" id="IPR003673">
    <property type="entry name" value="CoA-Trfase_fam_III"/>
</dbReference>
<name>A0A158KZU8_9BURK</name>
<keyword evidence="3" id="KW-1185">Reference proteome</keyword>
<dbReference type="OrthoDB" id="5294844at2"/>
<dbReference type="EMBL" id="FCON02000213">
    <property type="protein sequence ID" value="SAL86120.1"/>
    <property type="molecule type" value="Genomic_DNA"/>
</dbReference>